<sequence length="74" mass="8814">MPSREMEERHLLRANILLIEAELRFSEQFLRVEHLKANGRRTEDAETLLQIIEETLQAYRDHRELILDALSRAD</sequence>
<dbReference type="AlphaFoldDB" id="A0A564G4W9"/>
<proteinExistence type="predicted"/>
<dbReference type="Proteomes" id="UP000401717">
    <property type="component" value="Unassembled WGS sequence"/>
</dbReference>
<evidence type="ECO:0000313" key="4">
    <source>
        <dbReference type="Proteomes" id="UP001055303"/>
    </source>
</evidence>
<evidence type="ECO:0000313" key="2">
    <source>
        <dbReference type="EMBL" id="VUF15122.1"/>
    </source>
</evidence>
<dbReference type="EMBL" id="BPQI01000234">
    <property type="protein sequence ID" value="GJD59630.1"/>
    <property type="molecule type" value="Genomic_DNA"/>
</dbReference>
<reference evidence="1" key="3">
    <citation type="submission" date="2021-08" db="EMBL/GenBank/DDBJ databases">
        <authorList>
            <person name="Tani A."/>
            <person name="Ola A."/>
            <person name="Ogura Y."/>
            <person name="Katsura K."/>
            <person name="Hayashi T."/>
        </authorList>
    </citation>
    <scope>NUCLEOTIDE SEQUENCE</scope>
    <source>
        <strain evidence="1">DSM 22415</strain>
    </source>
</reference>
<protein>
    <submittedName>
        <fullName evidence="2">Uncharacterized protein</fullName>
    </submittedName>
</protein>
<evidence type="ECO:0000313" key="3">
    <source>
        <dbReference type="Proteomes" id="UP000401717"/>
    </source>
</evidence>
<gene>
    <name evidence="1" type="ORF">IFDJLNFL_5559</name>
    <name evidence="2" type="ORF">MTDSW087_04855</name>
</gene>
<name>A0A564G4W9_9HYPH</name>
<dbReference type="Proteomes" id="UP001055303">
    <property type="component" value="Unassembled WGS sequence"/>
</dbReference>
<accession>A0A564G4W9</accession>
<reference evidence="2 3" key="1">
    <citation type="submission" date="2019-06" db="EMBL/GenBank/DDBJ databases">
        <authorList>
            <person name="Rodrigo-Torres L."/>
            <person name="Arahal R. D."/>
            <person name="Lucena T."/>
        </authorList>
    </citation>
    <scope>NUCLEOTIDE SEQUENCE [LARGE SCALE GENOMIC DNA]</scope>
    <source>
        <strain evidence="2 3">SW08-7</strain>
    </source>
</reference>
<dbReference type="RefSeq" id="WP_144767437.1">
    <property type="nucleotide sequence ID" value="NZ_BPQI01000234.1"/>
</dbReference>
<keyword evidence="4" id="KW-1185">Reference proteome</keyword>
<dbReference type="EMBL" id="CABFVH010000047">
    <property type="protein sequence ID" value="VUF15122.1"/>
    <property type="molecule type" value="Genomic_DNA"/>
</dbReference>
<reference evidence="1" key="2">
    <citation type="journal article" date="2021" name="Front. Microbiol.">
        <title>Comprehensive Comparative Genomics and Phenotyping of Methylobacterium Species.</title>
        <authorList>
            <person name="Alessa O."/>
            <person name="Ogura Y."/>
            <person name="Fujitani Y."/>
            <person name="Takami H."/>
            <person name="Hayashi T."/>
            <person name="Sahin N."/>
            <person name="Tani A."/>
        </authorList>
    </citation>
    <scope>NUCLEOTIDE SEQUENCE</scope>
    <source>
        <strain evidence="1">DSM 22415</strain>
    </source>
</reference>
<dbReference type="OrthoDB" id="8020482at2"/>
<organism evidence="2 3">
    <name type="scientific">Methylobacterium dankookense</name>
    <dbReference type="NCBI Taxonomy" id="560405"/>
    <lineage>
        <taxon>Bacteria</taxon>
        <taxon>Pseudomonadati</taxon>
        <taxon>Pseudomonadota</taxon>
        <taxon>Alphaproteobacteria</taxon>
        <taxon>Hyphomicrobiales</taxon>
        <taxon>Methylobacteriaceae</taxon>
        <taxon>Methylobacterium</taxon>
    </lineage>
</organism>
<evidence type="ECO:0000313" key="1">
    <source>
        <dbReference type="EMBL" id="GJD59630.1"/>
    </source>
</evidence>